<dbReference type="Proteomes" id="UP001431313">
    <property type="component" value="Unassembled WGS sequence"/>
</dbReference>
<keyword evidence="2" id="KW-1185">Reference proteome</keyword>
<evidence type="ECO:0000313" key="1">
    <source>
        <dbReference type="EMBL" id="MCS0637189.1"/>
    </source>
</evidence>
<comment type="caution">
    <text evidence="1">The sequence shown here is derived from an EMBL/GenBank/DDBJ whole genome shotgun (WGS) entry which is preliminary data.</text>
</comment>
<sequence length="80" mass="9333">MYKLRYDAQIESVWDSLTGEARHELDEALLKVCLDPYRTTEEHPEDGPVKRLLVLQHTVITVLVIALPFERVYIRTLDPL</sequence>
<dbReference type="EMBL" id="JANUGQ010000012">
    <property type="protein sequence ID" value="MCS0637189.1"/>
    <property type="molecule type" value="Genomic_DNA"/>
</dbReference>
<dbReference type="RefSeq" id="WP_258788428.1">
    <property type="nucleotide sequence ID" value="NZ_JANUGQ010000012.1"/>
</dbReference>
<proteinExistence type="predicted"/>
<accession>A0ABT2CKV9</accession>
<reference evidence="1" key="1">
    <citation type="submission" date="2022-08" db="EMBL/GenBank/DDBJ databases">
        <authorList>
            <person name="Somphong A."/>
            <person name="Phongsopitanun W."/>
        </authorList>
    </citation>
    <scope>NUCLEOTIDE SEQUENCE</scope>
    <source>
        <strain evidence="1">LP05-1</strain>
    </source>
</reference>
<gene>
    <name evidence="1" type="ORF">NX801_16270</name>
</gene>
<evidence type="ECO:0000313" key="2">
    <source>
        <dbReference type="Proteomes" id="UP001431313"/>
    </source>
</evidence>
<name>A0ABT2CKV9_9ACTN</name>
<protein>
    <submittedName>
        <fullName evidence="1">Uncharacterized protein</fullName>
    </submittedName>
</protein>
<organism evidence="1 2">
    <name type="scientific">Streptomyces pyxinae</name>
    <dbReference type="NCBI Taxonomy" id="2970734"/>
    <lineage>
        <taxon>Bacteria</taxon>
        <taxon>Bacillati</taxon>
        <taxon>Actinomycetota</taxon>
        <taxon>Actinomycetes</taxon>
        <taxon>Kitasatosporales</taxon>
        <taxon>Streptomycetaceae</taxon>
        <taxon>Streptomyces</taxon>
    </lineage>
</organism>